<feature type="transmembrane region" description="Helical" evidence="7">
    <location>
        <begin position="878"/>
        <end position="901"/>
    </location>
</feature>
<proteinExistence type="inferred from homology"/>
<feature type="transmembrane region" description="Helical" evidence="7">
    <location>
        <begin position="557"/>
        <end position="581"/>
    </location>
</feature>
<accession>A0A182YE22</accession>
<feature type="transmembrane region" description="Helical" evidence="7">
    <location>
        <begin position="963"/>
        <end position="982"/>
    </location>
</feature>
<evidence type="ECO:0000256" key="3">
    <source>
        <dbReference type="ARBA" id="ARBA00022692"/>
    </source>
</evidence>
<dbReference type="FunFam" id="3.30.750.24:FF:000047">
    <property type="entry name" value="Prestin-like Protein"/>
    <property type="match status" value="1"/>
</dbReference>
<comment type="similarity">
    <text evidence="2">Belongs to the CTL (choline transporter-like) family.</text>
</comment>
<dbReference type="VEuPathDB" id="VectorBase:ASTEI20_034034"/>
<feature type="transmembrane region" description="Helical" evidence="7">
    <location>
        <begin position="1090"/>
        <end position="1109"/>
    </location>
</feature>
<evidence type="ECO:0000256" key="7">
    <source>
        <dbReference type="SAM" id="Phobius"/>
    </source>
</evidence>
<keyword evidence="9" id="KW-1185">Reference proteome</keyword>
<dbReference type="STRING" id="30069.A0A182YE22"/>
<feature type="transmembrane region" description="Helical" evidence="7">
    <location>
        <begin position="1221"/>
        <end position="1247"/>
    </location>
</feature>
<dbReference type="CDD" id="cd07042">
    <property type="entry name" value="STAS_SulP_like_sulfate_transporter"/>
    <property type="match status" value="1"/>
</dbReference>
<evidence type="ECO:0000256" key="6">
    <source>
        <dbReference type="SAM" id="MobiDB-lite"/>
    </source>
</evidence>
<feature type="compositionally biased region" description="Basic and acidic residues" evidence="6">
    <location>
        <begin position="774"/>
        <end position="783"/>
    </location>
</feature>
<keyword evidence="5 7" id="KW-0472">Membrane</keyword>
<evidence type="ECO:0000256" key="5">
    <source>
        <dbReference type="ARBA" id="ARBA00023136"/>
    </source>
</evidence>
<feature type="transmembrane region" description="Helical" evidence="7">
    <location>
        <begin position="510"/>
        <end position="537"/>
    </location>
</feature>
<dbReference type="InterPro" id="IPR001902">
    <property type="entry name" value="SLC26A/SulP_fam"/>
</dbReference>
<feature type="transmembrane region" description="Helical" evidence="7">
    <location>
        <begin position="285"/>
        <end position="305"/>
    </location>
</feature>
<dbReference type="Pfam" id="PF04515">
    <property type="entry name" value="Choline_transpo"/>
    <property type="match status" value="1"/>
</dbReference>
<comment type="subcellular location">
    <subcellularLocation>
        <location evidence="1">Membrane</location>
        <topology evidence="1">Multi-pass membrane protein</topology>
    </subcellularLocation>
</comment>
<name>A0A182YE22_ANOST</name>
<feature type="transmembrane region" description="Helical" evidence="7">
    <location>
        <begin position="417"/>
        <end position="437"/>
    </location>
</feature>
<dbReference type="InterPro" id="IPR011547">
    <property type="entry name" value="SLC26A/SulP_dom"/>
</dbReference>
<evidence type="ECO:0000256" key="4">
    <source>
        <dbReference type="ARBA" id="ARBA00022989"/>
    </source>
</evidence>
<feature type="transmembrane region" description="Helical" evidence="7">
    <location>
        <begin position="311"/>
        <end position="329"/>
    </location>
</feature>
<evidence type="ECO:0000313" key="8">
    <source>
        <dbReference type="EnsemblMetazoa" id="ASTEI06708-PA"/>
    </source>
</evidence>
<protein>
    <submittedName>
        <fullName evidence="8">Uncharacterized protein</fullName>
    </submittedName>
</protein>
<dbReference type="PANTHER" id="PTHR11814">
    <property type="entry name" value="SULFATE TRANSPORTER"/>
    <property type="match status" value="1"/>
</dbReference>
<evidence type="ECO:0000313" key="9">
    <source>
        <dbReference type="Proteomes" id="UP000076408"/>
    </source>
</evidence>
<feature type="region of interest" description="Disordered" evidence="6">
    <location>
        <begin position="1"/>
        <end position="29"/>
    </location>
</feature>
<feature type="transmembrane region" description="Helical" evidence="7">
    <location>
        <begin position="1160"/>
        <end position="1178"/>
    </location>
</feature>
<keyword evidence="3 7" id="KW-0812">Transmembrane</keyword>
<organism evidence="8 9">
    <name type="scientific">Anopheles stephensi</name>
    <name type="common">Indo-Pakistan malaria mosquito</name>
    <dbReference type="NCBI Taxonomy" id="30069"/>
    <lineage>
        <taxon>Eukaryota</taxon>
        <taxon>Metazoa</taxon>
        <taxon>Ecdysozoa</taxon>
        <taxon>Arthropoda</taxon>
        <taxon>Hexapoda</taxon>
        <taxon>Insecta</taxon>
        <taxon>Pterygota</taxon>
        <taxon>Neoptera</taxon>
        <taxon>Endopterygota</taxon>
        <taxon>Diptera</taxon>
        <taxon>Nematocera</taxon>
        <taxon>Culicoidea</taxon>
        <taxon>Culicidae</taxon>
        <taxon>Anophelinae</taxon>
        <taxon>Anopheles</taxon>
    </lineage>
</organism>
<dbReference type="VEuPathDB" id="VectorBase:ASTE006715"/>
<dbReference type="GO" id="GO:0022857">
    <property type="term" value="F:transmembrane transporter activity"/>
    <property type="evidence" value="ECO:0007669"/>
    <property type="project" value="InterPro"/>
</dbReference>
<dbReference type="VEuPathDB" id="VectorBase:ASTE006714"/>
<sequence>MGLCCGSTDDRVTKHSKEDVQHPAETEPLKYDPDFKGPLSKRSCTDLPCLFLFITFLCAWGYVAYYAVQHGDLNRLLVPIDSDGRKCGVDSEVRDEPYLVFFNITECAKIDVPISGCSTTQVCVAQCPNENFDFEAANCNSWNLNEIRAKLICKQSVKKTDLTTCQIIREYIAADRCAGTVLKSTSLANRCVSNIPDVQCPLAGPKRSSSSSWQPASTAKTKLSSEQCQEKRDLENILEEKIAKLQSFLARYVNNLISTITKDNTVHQTSQMVVEDILQSWRMMLVFVACSVLASLTFIAILRWIAKPMVWISIIGVIAALSYGVYYSFREYQKIRANPVAAHVNVSPNLSSLVSSWFKSDQVWLWILIVLSVMLVVLLLVVLVLRKRIVIAIALVKEGSKAVTASYSTVFFPLVPWVLQAAVIVFSVLVLLFLASIGDPVYKINGLNTSLSCVCSNGYKEGDVCDPVVFNENCRDSSRAYDQARCIDAACHFQEVDSPKIVGYFHALNVLGFFWCICFVSAFSEMVLAFTFATWYWTHQKSRLPFFVLTRGVTRTMFYHLGTLAFGSLIIAICKIIRAFLEYLDHKLKGYDNGVTRAILCCCRCFFWCLESFLKFLNTNAYIMCAIYGKNFCSSAKDAFSLLTRNVLRVIALDKVTGFLFFLSKLLLASGMGAVTYTYFDSDIPKTPLNYPFVPAVFVFIGTFIIASIFFSVYSVAVDTLFLCFLQDIERNDGSAERPFFMSKGLQKILGKKQKMRATPRNSNGVANPGYSRDGNETPERTGGRRSRSKISQVIVARPHYQQEDLNNAFNYFKPKSNFYQEAMESMREMDTKTCLTGLFPIFRWLPEYSFPSDFIGDLISGLTVGVMHIPQGMGYALIANMPPITGIYTAFFPVFIYFLLGTSRHNSMGTLAVVSIMTGKVVYNHSGEGSNYTNLEVGTALCFLVGIIQLVMCLLRMGAASFLLSEALVSGFTTGAAVYVFTSQMKDILGVTLPPLGSRFEIVHTYYELGKRIPDTNLVNLGVAIVAIIVLLINNEIIKPRLAKVCIIPIPIQLILVVSGTLLSIQFNLKDNYGLKVVGSIPQGLPGDITVAIVGYTVSVSLGIIFAKKENYEIGFNQELLALGAGNVFGSFFSCYPFAASLSRAAIQYLAGGKTQITGLVSCSLLAVVLLFVASFFQPLPRCILASIIAVSVQGLLMQAKDLPKFWRQGFFDGVTWVLTFVSVVFISIDVGLLVGFALSVSSIFFRALKPYMCQLGNVPNSDVYLDITRYEGLIEHRGIKIIHYSGGLHFASRAVFKSNICQFLNINITEETKRRKAPGFVEADDAIKYLILDFTALSYIDPSAISTFKTFVRDLEAIDVQTLLAGCSPLVFEKMKKCNFIGVEENYVRTYPTVHDAVHYAQKQLRLRAGVAQTIQEVRL</sequence>
<dbReference type="SUPFAM" id="SSF52091">
    <property type="entry name" value="SpoIIaa-like"/>
    <property type="match status" value="1"/>
</dbReference>
<feature type="transmembrane region" description="Helical" evidence="7">
    <location>
        <begin position="1017"/>
        <end position="1034"/>
    </location>
</feature>
<evidence type="ECO:0000256" key="1">
    <source>
        <dbReference type="ARBA" id="ARBA00004141"/>
    </source>
</evidence>
<dbReference type="InterPro" id="IPR007603">
    <property type="entry name" value="Choline_transptr-like"/>
</dbReference>
<feature type="transmembrane region" description="Helical" evidence="7">
    <location>
        <begin position="1046"/>
        <end position="1070"/>
    </location>
</feature>
<feature type="region of interest" description="Disordered" evidence="6">
    <location>
        <begin position="202"/>
        <end position="222"/>
    </location>
</feature>
<dbReference type="EnsemblMetazoa" id="ASTEI06708-RA">
    <property type="protein sequence ID" value="ASTEI06708-PA"/>
    <property type="gene ID" value="ASTEI06708"/>
</dbReference>
<feature type="transmembrane region" description="Helical" evidence="7">
    <location>
        <begin position="50"/>
        <end position="68"/>
    </location>
</feature>
<dbReference type="InterPro" id="IPR002645">
    <property type="entry name" value="STAS_dom"/>
</dbReference>
<feature type="transmembrane region" description="Helical" evidence="7">
    <location>
        <begin position="659"/>
        <end position="680"/>
    </location>
</feature>
<feature type="transmembrane region" description="Helical" evidence="7">
    <location>
        <begin position="692"/>
        <end position="717"/>
    </location>
</feature>
<feature type="region of interest" description="Disordered" evidence="6">
    <location>
        <begin position="752"/>
        <end position="791"/>
    </location>
</feature>
<dbReference type="PROSITE" id="PS50801">
    <property type="entry name" value="STAS"/>
    <property type="match status" value="1"/>
</dbReference>
<feature type="transmembrane region" description="Helical" evidence="7">
    <location>
        <begin position="1185"/>
        <end position="1201"/>
    </location>
</feature>
<evidence type="ECO:0000256" key="2">
    <source>
        <dbReference type="ARBA" id="ARBA00007168"/>
    </source>
</evidence>
<dbReference type="NCBIfam" id="TIGR00815">
    <property type="entry name" value="sulP"/>
    <property type="match status" value="1"/>
</dbReference>
<dbReference type="Pfam" id="PF00916">
    <property type="entry name" value="Sulfate_transp"/>
    <property type="match status" value="1"/>
</dbReference>
<dbReference type="Gene3D" id="3.30.750.24">
    <property type="entry name" value="STAS domain"/>
    <property type="match status" value="1"/>
</dbReference>
<reference evidence="9" key="1">
    <citation type="journal article" date="2014" name="Genome Biol.">
        <title>Genome analysis of a major urban malaria vector mosquito, Anopheles stephensi.</title>
        <authorList>
            <person name="Jiang X."/>
            <person name="Peery A."/>
            <person name="Hall A.B."/>
            <person name="Sharma A."/>
            <person name="Chen X.G."/>
            <person name="Waterhouse R.M."/>
            <person name="Komissarov A."/>
            <person name="Riehle M.M."/>
            <person name="Shouche Y."/>
            <person name="Sharakhova M.V."/>
            <person name="Lawson D."/>
            <person name="Pakpour N."/>
            <person name="Arensburger P."/>
            <person name="Davidson V.L."/>
            <person name="Eiglmeier K."/>
            <person name="Emrich S."/>
            <person name="George P."/>
            <person name="Kennedy R.C."/>
            <person name="Mane S.P."/>
            <person name="Maslen G."/>
            <person name="Oringanje C."/>
            <person name="Qi Y."/>
            <person name="Settlage R."/>
            <person name="Tojo M."/>
            <person name="Tubio J.M."/>
            <person name="Unger M.F."/>
            <person name="Wang B."/>
            <person name="Vernick K.D."/>
            <person name="Ribeiro J.M."/>
            <person name="James A.A."/>
            <person name="Michel K."/>
            <person name="Riehle M.A."/>
            <person name="Luckhart S."/>
            <person name="Sharakhov I.V."/>
            <person name="Tu Z."/>
        </authorList>
    </citation>
    <scope>NUCLEOTIDE SEQUENCE [LARGE SCALE GENOMIC DNA]</scope>
    <source>
        <strain evidence="9">Indian</strain>
    </source>
</reference>
<dbReference type="Pfam" id="PF01740">
    <property type="entry name" value="STAS"/>
    <property type="match status" value="1"/>
</dbReference>
<feature type="transmembrane region" description="Helical" evidence="7">
    <location>
        <begin position="1121"/>
        <end position="1140"/>
    </location>
</feature>
<reference evidence="8" key="2">
    <citation type="submission" date="2020-05" db="UniProtKB">
        <authorList>
            <consortium name="EnsemblMetazoa"/>
        </authorList>
    </citation>
    <scope>IDENTIFICATION</scope>
    <source>
        <strain evidence="8">Indian</strain>
    </source>
</reference>
<feature type="transmembrane region" description="Helical" evidence="7">
    <location>
        <begin position="938"/>
        <end position="956"/>
    </location>
</feature>
<dbReference type="Proteomes" id="UP000076408">
    <property type="component" value="Unassembled WGS sequence"/>
</dbReference>
<keyword evidence="4 7" id="KW-1133">Transmembrane helix</keyword>
<dbReference type="GO" id="GO:0016020">
    <property type="term" value="C:membrane"/>
    <property type="evidence" value="ECO:0007669"/>
    <property type="project" value="UniProtKB-SubCell"/>
</dbReference>
<dbReference type="VEuPathDB" id="VectorBase:ASTEI20_040635"/>
<feature type="transmembrane region" description="Helical" evidence="7">
    <location>
        <begin position="363"/>
        <end position="385"/>
    </location>
</feature>
<dbReference type="InterPro" id="IPR036513">
    <property type="entry name" value="STAS_dom_sf"/>
</dbReference>
<dbReference type="VEuPathDB" id="VectorBase:ASTEI06708"/>
<feature type="compositionally biased region" description="Basic and acidic residues" evidence="6">
    <location>
        <begin position="8"/>
        <end position="29"/>
    </location>
</feature>
<feature type="compositionally biased region" description="Polar residues" evidence="6">
    <location>
        <begin position="213"/>
        <end position="222"/>
    </location>
</feature>